<dbReference type="GO" id="GO:0006508">
    <property type="term" value="P:proteolysis"/>
    <property type="evidence" value="ECO:0007669"/>
    <property type="project" value="InterPro"/>
</dbReference>
<dbReference type="PANTHER" id="PTHR34385">
    <property type="entry name" value="D-ALANYL-D-ALANINE CARBOXYPEPTIDASE"/>
    <property type="match status" value="1"/>
</dbReference>
<gene>
    <name evidence="5" type="ORF">IAD01_06120</name>
</gene>
<keyword evidence="2" id="KW-0472">Membrane</keyword>
<feature type="transmembrane region" description="Helical" evidence="2">
    <location>
        <begin position="12"/>
        <end position="33"/>
    </location>
</feature>
<feature type="compositionally biased region" description="Polar residues" evidence="1">
    <location>
        <begin position="99"/>
        <end position="109"/>
    </location>
</feature>
<evidence type="ECO:0000313" key="5">
    <source>
        <dbReference type="EMBL" id="HIS24961.1"/>
    </source>
</evidence>
<evidence type="ECO:0000313" key="6">
    <source>
        <dbReference type="Proteomes" id="UP000823982"/>
    </source>
</evidence>
<feature type="signal peptide" evidence="3">
    <location>
        <begin position="1"/>
        <end position="22"/>
    </location>
</feature>
<dbReference type="Gene3D" id="3.30.1380.10">
    <property type="match status" value="1"/>
</dbReference>
<dbReference type="InterPro" id="IPR003709">
    <property type="entry name" value="VanY-like_core_dom"/>
</dbReference>
<sequence>MCNKHNPIKRKLYLIISLCACAAIWFTGCANIVPADSDISDMTITTAEPSETAPATTSAETTAVTETPATEPVTEPVTEEVTEPVTEEVTEPVTEEVTQESAGTSVSTNETQPEQTEEEDNVEQVDSDYYFQNEDDYFFIVNKQHFLPEDYEIETDYVQGSYEMEKTAAYYCRQMIEAAAEDGINLKVISAYRTVSYQEKLFERNVQSRMDGGMSYEEAYYDTSINIAPPGGSEHNAGLAADIVTEDDWDTYTGFEDTEEFAWLSEHAAEYGFIMRYPKGKEDITGYIYEPWHYRYVGVKYAADVAQSGLCLEEYFDKYYPGWSDEQ</sequence>
<evidence type="ECO:0000256" key="2">
    <source>
        <dbReference type="SAM" id="Phobius"/>
    </source>
</evidence>
<keyword evidence="3" id="KW-0732">Signal</keyword>
<dbReference type="InterPro" id="IPR058193">
    <property type="entry name" value="VanY/YodJ_core_dom"/>
</dbReference>
<evidence type="ECO:0000256" key="1">
    <source>
        <dbReference type="SAM" id="MobiDB-lite"/>
    </source>
</evidence>
<keyword evidence="2" id="KW-0812">Transmembrane</keyword>
<protein>
    <submittedName>
        <fullName evidence="5">M15 family metallopeptidase</fullName>
    </submittedName>
</protein>
<feature type="chain" id="PRO_5038373409" evidence="3">
    <location>
        <begin position="23"/>
        <end position="327"/>
    </location>
</feature>
<dbReference type="InterPro" id="IPR052179">
    <property type="entry name" value="DD-CPase-like"/>
</dbReference>
<feature type="domain" description="D-alanyl-D-alanine carboxypeptidase-like core" evidence="4">
    <location>
        <begin position="163"/>
        <end position="298"/>
    </location>
</feature>
<dbReference type="CDD" id="cd14852">
    <property type="entry name" value="LD-carboxypeptidase"/>
    <property type="match status" value="1"/>
</dbReference>
<feature type="region of interest" description="Disordered" evidence="1">
    <location>
        <begin position="47"/>
        <end position="124"/>
    </location>
</feature>
<reference evidence="5" key="2">
    <citation type="journal article" date="2021" name="PeerJ">
        <title>Extensive microbial diversity within the chicken gut microbiome revealed by metagenomics and culture.</title>
        <authorList>
            <person name="Gilroy R."/>
            <person name="Ravi A."/>
            <person name="Getino M."/>
            <person name="Pursley I."/>
            <person name="Horton D.L."/>
            <person name="Alikhan N.F."/>
            <person name="Baker D."/>
            <person name="Gharbi K."/>
            <person name="Hall N."/>
            <person name="Watson M."/>
            <person name="Adriaenssens E.M."/>
            <person name="Foster-Nyarko E."/>
            <person name="Jarju S."/>
            <person name="Secka A."/>
            <person name="Antonio M."/>
            <person name="Oren A."/>
            <person name="Chaudhuri R.R."/>
            <person name="La Ragione R."/>
            <person name="Hildebrand F."/>
            <person name="Pallen M.J."/>
        </authorList>
    </citation>
    <scope>NUCLEOTIDE SEQUENCE</scope>
    <source>
        <strain evidence="5">CHK157-1446</strain>
    </source>
</reference>
<dbReference type="EMBL" id="DVIR01000056">
    <property type="protein sequence ID" value="HIS24961.1"/>
    <property type="molecule type" value="Genomic_DNA"/>
</dbReference>
<dbReference type="PROSITE" id="PS51257">
    <property type="entry name" value="PROKAR_LIPOPROTEIN"/>
    <property type="match status" value="1"/>
</dbReference>
<accession>A0A9D1JI35</accession>
<evidence type="ECO:0000259" key="4">
    <source>
        <dbReference type="Pfam" id="PF02557"/>
    </source>
</evidence>
<dbReference type="Pfam" id="PF02557">
    <property type="entry name" value="VanY"/>
    <property type="match status" value="1"/>
</dbReference>
<evidence type="ECO:0000256" key="3">
    <source>
        <dbReference type="SAM" id="SignalP"/>
    </source>
</evidence>
<reference evidence="5" key="1">
    <citation type="submission" date="2020-10" db="EMBL/GenBank/DDBJ databases">
        <authorList>
            <person name="Gilroy R."/>
        </authorList>
    </citation>
    <scope>NUCLEOTIDE SEQUENCE</scope>
    <source>
        <strain evidence="5">CHK157-1446</strain>
    </source>
</reference>
<comment type="caution">
    <text evidence="5">The sequence shown here is derived from an EMBL/GenBank/DDBJ whole genome shotgun (WGS) entry which is preliminary data.</text>
</comment>
<organism evidence="5 6">
    <name type="scientific">Candidatus Faeciplasma gallinarum</name>
    <dbReference type="NCBI Taxonomy" id="2840799"/>
    <lineage>
        <taxon>Bacteria</taxon>
        <taxon>Bacillati</taxon>
        <taxon>Bacillota</taxon>
        <taxon>Clostridia</taxon>
        <taxon>Eubacteriales</taxon>
        <taxon>Oscillospiraceae</taxon>
        <taxon>Oscillospiraceae incertae sedis</taxon>
        <taxon>Candidatus Faeciplasma</taxon>
    </lineage>
</organism>
<dbReference type="SUPFAM" id="SSF55166">
    <property type="entry name" value="Hedgehog/DD-peptidase"/>
    <property type="match status" value="1"/>
</dbReference>
<keyword evidence="2" id="KW-1133">Transmembrane helix</keyword>
<feature type="compositionally biased region" description="Acidic residues" evidence="1">
    <location>
        <begin position="77"/>
        <end position="98"/>
    </location>
</feature>
<dbReference type="InterPro" id="IPR009045">
    <property type="entry name" value="Zn_M74/Hedgehog-like"/>
</dbReference>
<name>A0A9D1JI35_9FIRM</name>
<feature type="compositionally biased region" description="Low complexity" evidence="1">
    <location>
        <begin position="47"/>
        <end position="76"/>
    </location>
</feature>
<dbReference type="AlphaFoldDB" id="A0A9D1JI35"/>
<dbReference type="PANTHER" id="PTHR34385:SF1">
    <property type="entry name" value="PEPTIDOGLYCAN L-ALANYL-D-GLUTAMATE ENDOPEPTIDASE CWLK"/>
    <property type="match status" value="1"/>
</dbReference>
<proteinExistence type="predicted"/>
<feature type="compositionally biased region" description="Acidic residues" evidence="1">
    <location>
        <begin position="115"/>
        <end position="124"/>
    </location>
</feature>
<dbReference type="Proteomes" id="UP000823982">
    <property type="component" value="Unassembled WGS sequence"/>
</dbReference>
<dbReference type="GO" id="GO:0008233">
    <property type="term" value="F:peptidase activity"/>
    <property type="evidence" value="ECO:0007669"/>
    <property type="project" value="InterPro"/>
</dbReference>